<dbReference type="Gramene" id="evm.model.04.1407">
    <property type="protein sequence ID" value="cds.evm.model.04.1407"/>
    <property type="gene ID" value="evm.TU.04.1407"/>
</dbReference>
<dbReference type="AlphaFoldDB" id="A0A803PCX7"/>
<evidence type="ECO:0000313" key="1">
    <source>
        <dbReference type="EnsemblPlants" id="cds.evm.model.04.1407"/>
    </source>
</evidence>
<evidence type="ECO:0008006" key="3">
    <source>
        <dbReference type="Google" id="ProtNLM"/>
    </source>
</evidence>
<organism evidence="1 2">
    <name type="scientific">Cannabis sativa</name>
    <name type="common">Hemp</name>
    <name type="synonym">Marijuana</name>
    <dbReference type="NCBI Taxonomy" id="3483"/>
    <lineage>
        <taxon>Eukaryota</taxon>
        <taxon>Viridiplantae</taxon>
        <taxon>Streptophyta</taxon>
        <taxon>Embryophyta</taxon>
        <taxon>Tracheophyta</taxon>
        <taxon>Spermatophyta</taxon>
        <taxon>Magnoliopsida</taxon>
        <taxon>eudicotyledons</taxon>
        <taxon>Gunneridae</taxon>
        <taxon>Pentapetalae</taxon>
        <taxon>rosids</taxon>
        <taxon>fabids</taxon>
        <taxon>Rosales</taxon>
        <taxon>Cannabaceae</taxon>
        <taxon>Cannabis</taxon>
    </lineage>
</organism>
<proteinExistence type="predicted"/>
<name>A0A803PCX7_CANSA</name>
<keyword evidence="2" id="KW-1185">Reference proteome</keyword>
<accession>A0A803PCX7</accession>
<protein>
    <recommendedName>
        <fullName evidence="3">Reverse transcriptase zinc-binding domain-containing protein</fullName>
    </recommendedName>
</protein>
<dbReference type="Proteomes" id="UP000596661">
    <property type="component" value="Chromosome 4"/>
</dbReference>
<reference evidence="1" key="1">
    <citation type="submission" date="2018-11" db="EMBL/GenBank/DDBJ databases">
        <authorList>
            <person name="Grassa J C."/>
        </authorList>
    </citation>
    <scope>NUCLEOTIDE SEQUENCE [LARGE SCALE GENOMIC DNA]</scope>
</reference>
<dbReference type="EnsemblPlants" id="evm.model.04.1407">
    <property type="protein sequence ID" value="cds.evm.model.04.1407"/>
    <property type="gene ID" value="evm.TU.04.1407"/>
</dbReference>
<dbReference type="EMBL" id="UZAU01000388">
    <property type="status" value="NOT_ANNOTATED_CDS"/>
    <property type="molecule type" value="Genomic_DNA"/>
</dbReference>
<evidence type="ECO:0000313" key="2">
    <source>
        <dbReference type="Proteomes" id="UP000596661"/>
    </source>
</evidence>
<reference evidence="1" key="2">
    <citation type="submission" date="2021-03" db="UniProtKB">
        <authorList>
            <consortium name="EnsemblPlants"/>
        </authorList>
    </citation>
    <scope>IDENTIFICATION</scope>
</reference>
<sequence>MCNKYVITQGYLKLIAPENKEHWPSIVWSRLNFPKHSFVMWMAMLNRLKTKVCINQVKSWLNWTMSKRTLRGVIKWLGKAKLSKIRRGVLAAALAALVVLGPSPRLASQHPGSHSVLRLTCDVNLDARDMTDQVLARAWLAKPHPAGHDHDNNRHGQLGISGSITAPFDHPMAGQPPGTVPMGRTKWSYHKAPPSDPHVAKVATMGMVGVVEEATQPLDDIDLKATIELLGQTSVISLDHVLAQSLERQVVDAVLQRDWWVSPPSVITTEAFNRIIESGLVRGIQCEVPSRDQLVHWLAFRLDGKIAKGLEKREMALFQYFARGATIGDATLWIRPRGQSYAWPTRPFPTSIGKGKDMISSFDLMLNARNQENTLPTAENSRLVTELKRSDEKRKATLDGQ</sequence>